<name>A0A841D9G7_PLAVE</name>
<dbReference type="GO" id="GO:0047527">
    <property type="term" value="F:2,3-dihydroxybenzoate-serine ligase activity"/>
    <property type="evidence" value="ECO:0007669"/>
    <property type="project" value="TreeGrafter"/>
</dbReference>
<dbReference type="SUPFAM" id="SSF52777">
    <property type="entry name" value="CoA-dependent acyltransferases"/>
    <property type="match status" value="2"/>
</dbReference>
<evidence type="ECO:0000313" key="2">
    <source>
        <dbReference type="EMBL" id="MBB5964046.1"/>
    </source>
</evidence>
<dbReference type="PANTHER" id="PTHR45527:SF1">
    <property type="entry name" value="FATTY ACID SYNTHASE"/>
    <property type="match status" value="1"/>
</dbReference>
<dbReference type="Gene3D" id="3.30.559.30">
    <property type="entry name" value="Nonribosomal peptide synthetase, condensation domain"/>
    <property type="match status" value="1"/>
</dbReference>
<dbReference type="GO" id="GO:0009366">
    <property type="term" value="C:enterobactin synthetase complex"/>
    <property type="evidence" value="ECO:0007669"/>
    <property type="project" value="TreeGrafter"/>
</dbReference>
<feature type="domain" description="Condensation" evidence="1">
    <location>
        <begin position="23"/>
        <end position="346"/>
    </location>
</feature>
<sequence>MTGRPFAWQRSATVEFTGERGGEAPLTWGQRSIWRITRWLEDGDPYFNTPWVLPVPGRPDLDTVLRALGTLVERHESLRTTCRETPDGPVQRIAAGGRLTVEIFDAVDAAPRQAAAELADELAAKGFDYAAEPPLRCAVVTADGRPRALAMALSHLAVDAWALDLLAAEWRRLLAGEELPPPAWQPMDQAAFERSGKGAERGERALRHWRAALERAPAALFDHPPGTPEDPRFVRVGMESAAVAAAARVLAERWTVSTTSVLLTASAVLLTALTGRGTAVMQFIVGNRHDPRLRDMVGTAVQDGLFVLDLPDGTFADAARAGHRQALVTYRHAHYEPYAMMALREETGPADLSAYFNDVRTVPAWPNLPAQAVRDPAALTGRTKTFFVGAWAEVDAKVFFATGPATHTCQLYLLTDTAYLPRSTAYALLRGVETLLVRCLAEDVPLGRVAEICGLAGTLPEEMR</sequence>
<dbReference type="Gene3D" id="3.30.559.10">
    <property type="entry name" value="Chloramphenicol acetyltransferase-like domain"/>
    <property type="match status" value="1"/>
</dbReference>
<dbReference type="Pfam" id="PF00668">
    <property type="entry name" value="Condensation"/>
    <property type="match status" value="1"/>
</dbReference>
<evidence type="ECO:0000313" key="3">
    <source>
        <dbReference type="Proteomes" id="UP000562352"/>
    </source>
</evidence>
<proteinExistence type="predicted"/>
<dbReference type="InterPro" id="IPR023213">
    <property type="entry name" value="CAT-like_dom_sf"/>
</dbReference>
<dbReference type="GO" id="GO:0008610">
    <property type="term" value="P:lipid biosynthetic process"/>
    <property type="evidence" value="ECO:0007669"/>
    <property type="project" value="UniProtKB-ARBA"/>
</dbReference>
<accession>A0A841D9G7</accession>
<dbReference type="GO" id="GO:0043041">
    <property type="term" value="P:amino acid activation for nonribosomal peptide biosynthetic process"/>
    <property type="evidence" value="ECO:0007669"/>
    <property type="project" value="TreeGrafter"/>
</dbReference>
<dbReference type="GO" id="GO:0005829">
    <property type="term" value="C:cytosol"/>
    <property type="evidence" value="ECO:0007669"/>
    <property type="project" value="TreeGrafter"/>
</dbReference>
<evidence type="ECO:0000259" key="1">
    <source>
        <dbReference type="Pfam" id="PF00668"/>
    </source>
</evidence>
<gene>
    <name evidence="2" type="ORF">FHS22_003329</name>
</gene>
<dbReference type="AlphaFoldDB" id="A0A841D9G7"/>
<dbReference type="InterPro" id="IPR001242">
    <property type="entry name" value="Condensation_dom"/>
</dbReference>
<dbReference type="GO" id="GO:0031177">
    <property type="term" value="F:phosphopantetheine binding"/>
    <property type="evidence" value="ECO:0007669"/>
    <property type="project" value="TreeGrafter"/>
</dbReference>
<dbReference type="PANTHER" id="PTHR45527">
    <property type="entry name" value="NONRIBOSOMAL PEPTIDE SYNTHETASE"/>
    <property type="match status" value="1"/>
</dbReference>
<dbReference type="RefSeq" id="WP_184942596.1">
    <property type="nucleotide sequence ID" value="NZ_BAAAWZ010000001.1"/>
</dbReference>
<dbReference type="EMBL" id="JACHJJ010000010">
    <property type="protein sequence ID" value="MBB5964046.1"/>
    <property type="molecule type" value="Genomic_DNA"/>
</dbReference>
<keyword evidence="3" id="KW-1185">Reference proteome</keyword>
<reference evidence="2 3" key="1">
    <citation type="submission" date="2020-08" db="EMBL/GenBank/DDBJ databases">
        <title>Genomic Encyclopedia of Type Strains, Phase III (KMG-III): the genomes of soil and plant-associated and newly described type strains.</title>
        <authorList>
            <person name="Whitman W."/>
        </authorList>
    </citation>
    <scope>NUCLEOTIDE SEQUENCE [LARGE SCALE GENOMIC DNA]</scope>
    <source>
        <strain evidence="2 3">CECT 3303</strain>
    </source>
</reference>
<organism evidence="2 3">
    <name type="scientific">Planomonospora venezuelensis</name>
    <dbReference type="NCBI Taxonomy" id="1999"/>
    <lineage>
        <taxon>Bacteria</taxon>
        <taxon>Bacillati</taxon>
        <taxon>Actinomycetota</taxon>
        <taxon>Actinomycetes</taxon>
        <taxon>Streptosporangiales</taxon>
        <taxon>Streptosporangiaceae</taxon>
        <taxon>Planomonospora</taxon>
    </lineage>
</organism>
<dbReference type="GO" id="GO:0009239">
    <property type="term" value="P:enterobactin biosynthetic process"/>
    <property type="evidence" value="ECO:0007669"/>
    <property type="project" value="TreeGrafter"/>
</dbReference>
<dbReference type="Proteomes" id="UP000562352">
    <property type="component" value="Unassembled WGS sequence"/>
</dbReference>
<comment type="caution">
    <text evidence="2">The sequence shown here is derived from an EMBL/GenBank/DDBJ whole genome shotgun (WGS) entry which is preliminary data.</text>
</comment>
<protein>
    <recommendedName>
        <fullName evidence="1">Condensation domain-containing protein</fullName>
    </recommendedName>
</protein>